<keyword evidence="3" id="KW-1185">Reference proteome</keyword>
<keyword evidence="1" id="KW-0472">Membrane</keyword>
<protein>
    <submittedName>
        <fullName evidence="2">Uncharacterized protein</fullName>
    </submittedName>
</protein>
<name>W9EFN4_9LACO</name>
<comment type="caution">
    <text evidence="2">The sequence shown here is derived from an EMBL/GenBank/DDBJ whole genome shotgun (WGS) entry which is preliminary data.</text>
</comment>
<proteinExistence type="predicted"/>
<dbReference type="PATRIC" id="fig|1221538.3.peg.210"/>
<accession>W9EFN4</accession>
<keyword evidence="1" id="KW-1133">Transmembrane helix</keyword>
<organism evidence="2 3">
    <name type="scientific">Fructilactobacillus florum 8D</name>
    <dbReference type="NCBI Taxonomy" id="1221538"/>
    <lineage>
        <taxon>Bacteria</taxon>
        <taxon>Bacillati</taxon>
        <taxon>Bacillota</taxon>
        <taxon>Bacilli</taxon>
        <taxon>Lactobacillales</taxon>
        <taxon>Lactobacillaceae</taxon>
        <taxon>Fructilactobacillus</taxon>
    </lineage>
</organism>
<feature type="transmembrane region" description="Helical" evidence="1">
    <location>
        <begin position="36"/>
        <end position="59"/>
    </location>
</feature>
<sequence>MIKIVVAQVLQKSNSFLLFGLSNNVIGFFSGKSWKLLMLLVMIAVVIRMVLTPIVMLIFQKLDKQRSDDVANKKQGEQDEK</sequence>
<evidence type="ECO:0000256" key="1">
    <source>
        <dbReference type="SAM" id="Phobius"/>
    </source>
</evidence>
<dbReference type="RefSeq" id="WP_035421397.1">
    <property type="nucleotide sequence ID" value="NZ_ALXG01000011.1"/>
</dbReference>
<evidence type="ECO:0000313" key="2">
    <source>
        <dbReference type="EMBL" id="ETO40923.1"/>
    </source>
</evidence>
<keyword evidence="1" id="KW-0812">Transmembrane</keyword>
<gene>
    <name evidence="2" type="ORF">B808_203</name>
</gene>
<evidence type="ECO:0000313" key="3">
    <source>
        <dbReference type="Proteomes" id="UP000019474"/>
    </source>
</evidence>
<dbReference type="AlphaFoldDB" id="W9EFN4"/>
<dbReference type="Proteomes" id="UP000019474">
    <property type="component" value="Unassembled WGS sequence"/>
</dbReference>
<dbReference type="EMBL" id="ALXG01000011">
    <property type="protein sequence ID" value="ETO40923.1"/>
    <property type="molecule type" value="Genomic_DNA"/>
</dbReference>
<reference evidence="2 3" key="1">
    <citation type="submission" date="2012-08" db="EMBL/GenBank/DDBJ databases">
        <title>Genome sequencing of Lactobacillus florum 8D.</title>
        <authorList>
            <person name="Kim E.B."/>
            <person name="Marco M.L."/>
        </authorList>
    </citation>
    <scope>NUCLEOTIDE SEQUENCE [LARGE SCALE GENOMIC DNA]</scope>
    <source>
        <strain evidence="2 3">8D</strain>
    </source>
</reference>